<evidence type="ECO:0000256" key="5">
    <source>
        <dbReference type="SAM" id="MobiDB-lite"/>
    </source>
</evidence>
<dbReference type="Proteomes" id="UP000717585">
    <property type="component" value="Unassembled WGS sequence"/>
</dbReference>
<comment type="similarity">
    <text evidence="1 4">Belongs to the universal ribosomal protein uL15 family.</text>
</comment>
<dbReference type="InterPro" id="IPR021131">
    <property type="entry name" value="Ribosomal_uL15/eL18"/>
</dbReference>
<keyword evidence="2 4" id="KW-0689">Ribosomal protein</keyword>
<dbReference type="Gene3D" id="3.100.10.10">
    <property type="match status" value="1"/>
</dbReference>
<feature type="region of interest" description="Disordered" evidence="5">
    <location>
        <begin position="1"/>
        <end position="38"/>
    </location>
</feature>
<comment type="caution">
    <text evidence="7">The sequence shown here is derived from an EMBL/GenBank/DDBJ whole genome shotgun (WGS) entry which is preliminary data.</text>
</comment>
<feature type="compositionally biased region" description="Basic residues" evidence="5">
    <location>
        <begin position="1"/>
        <end position="13"/>
    </location>
</feature>
<dbReference type="SUPFAM" id="SSF52080">
    <property type="entry name" value="Ribosomal proteins L15p and L18e"/>
    <property type="match status" value="1"/>
</dbReference>
<sequence length="146" mass="16217">MPTVAHKSRKHRGQVSAGHGRVGRARKHPGGHGNAGGLTHHRTLFDRYHPHYFGKLGMRHLHMLKNRDYCPTVNIEKLLTLVPEEVREKALAGTPENALVLDVTHHGAFKVLGKGNLTCPLIVRARYFSQQAEQKILAAGGRCEIL</sequence>
<proteinExistence type="inferred from homology"/>
<name>A0A8J6B0C9_9EUKA</name>
<dbReference type="HAMAP" id="MF_01341">
    <property type="entry name" value="Ribosomal_uL15"/>
    <property type="match status" value="1"/>
</dbReference>
<reference evidence="7" key="1">
    <citation type="submission" date="2021-05" db="EMBL/GenBank/DDBJ databases">
        <title>A free-living protist that lacks canonical eukaryotic 1 DNA replication and segregation systems.</title>
        <authorList>
            <person name="Salas-Leiva D.E."/>
            <person name="Tromer E.C."/>
            <person name="Curtis B.A."/>
            <person name="Jerlstrom-Hultqvist J."/>
            <person name="Kolisko M."/>
            <person name="Yi Z."/>
            <person name="Salas-Leiva J.S."/>
            <person name="Gallot-Lavallee L."/>
            <person name="Kops G.J.P.L."/>
            <person name="Archibald J.M."/>
            <person name="Simpson A.G.B."/>
            <person name="Roger A.J."/>
        </authorList>
    </citation>
    <scope>NUCLEOTIDE SEQUENCE</scope>
    <source>
        <strain evidence="7">BICM</strain>
    </source>
</reference>
<dbReference type="PANTHER" id="PTHR11721">
    <property type="entry name" value="60S RIBOSOMAL PROTEIN L27A"/>
    <property type="match status" value="1"/>
</dbReference>
<gene>
    <name evidence="7" type="ORF">J8273_8264</name>
</gene>
<evidence type="ECO:0000313" key="8">
    <source>
        <dbReference type="Proteomes" id="UP000717585"/>
    </source>
</evidence>
<dbReference type="GO" id="GO:0022625">
    <property type="term" value="C:cytosolic large ribosomal subunit"/>
    <property type="evidence" value="ECO:0007669"/>
    <property type="project" value="TreeGrafter"/>
</dbReference>
<evidence type="ECO:0000256" key="4">
    <source>
        <dbReference type="RuleBase" id="RU003888"/>
    </source>
</evidence>
<evidence type="ECO:0000256" key="1">
    <source>
        <dbReference type="ARBA" id="ARBA00007320"/>
    </source>
</evidence>
<dbReference type="Pfam" id="PF00828">
    <property type="entry name" value="Ribosomal_L27A"/>
    <property type="match status" value="1"/>
</dbReference>
<dbReference type="InterPro" id="IPR030878">
    <property type="entry name" value="Ribosomal_uL15"/>
</dbReference>
<dbReference type="PANTHER" id="PTHR11721:SF3">
    <property type="entry name" value="LARGE RIBOSOMAL SUBUNIT PROTEIN UL15"/>
    <property type="match status" value="1"/>
</dbReference>
<accession>A0A8J6B0C9</accession>
<keyword evidence="3 4" id="KW-0687">Ribonucleoprotein</keyword>
<keyword evidence="8" id="KW-1185">Reference proteome</keyword>
<feature type="compositionally biased region" description="Basic residues" evidence="5">
    <location>
        <begin position="21"/>
        <end position="30"/>
    </location>
</feature>
<dbReference type="AlphaFoldDB" id="A0A8J6B0C9"/>
<dbReference type="EMBL" id="JAHDYR010000066">
    <property type="protein sequence ID" value="KAG9390224.1"/>
    <property type="molecule type" value="Genomic_DNA"/>
</dbReference>
<evidence type="ECO:0000259" key="6">
    <source>
        <dbReference type="Pfam" id="PF00828"/>
    </source>
</evidence>
<organism evidence="7 8">
    <name type="scientific">Carpediemonas membranifera</name>
    <dbReference type="NCBI Taxonomy" id="201153"/>
    <lineage>
        <taxon>Eukaryota</taxon>
        <taxon>Metamonada</taxon>
        <taxon>Carpediemonas-like organisms</taxon>
        <taxon>Carpediemonas</taxon>
    </lineage>
</organism>
<evidence type="ECO:0000256" key="3">
    <source>
        <dbReference type="ARBA" id="ARBA00023274"/>
    </source>
</evidence>
<feature type="domain" description="Large ribosomal subunit protein uL15/eL18" evidence="6">
    <location>
        <begin position="72"/>
        <end position="144"/>
    </location>
</feature>
<dbReference type="PROSITE" id="PS00475">
    <property type="entry name" value="RIBOSOMAL_L15"/>
    <property type="match status" value="1"/>
</dbReference>
<protein>
    <submittedName>
        <fullName evidence="7">Ribosomal protein L18e/L15</fullName>
    </submittedName>
</protein>
<dbReference type="InterPro" id="IPR001196">
    <property type="entry name" value="Ribosomal_uL15_CS"/>
</dbReference>
<evidence type="ECO:0000313" key="7">
    <source>
        <dbReference type="EMBL" id="KAG9390224.1"/>
    </source>
</evidence>
<dbReference type="OrthoDB" id="61900at2759"/>
<dbReference type="InterPro" id="IPR036227">
    <property type="entry name" value="Ribosomal_uL15/eL18_sf"/>
</dbReference>
<dbReference type="GO" id="GO:0006412">
    <property type="term" value="P:translation"/>
    <property type="evidence" value="ECO:0007669"/>
    <property type="project" value="InterPro"/>
</dbReference>
<evidence type="ECO:0000256" key="2">
    <source>
        <dbReference type="ARBA" id="ARBA00022980"/>
    </source>
</evidence>
<dbReference type="GO" id="GO:0003735">
    <property type="term" value="F:structural constituent of ribosome"/>
    <property type="evidence" value="ECO:0007669"/>
    <property type="project" value="InterPro"/>
</dbReference>